<evidence type="ECO:0000256" key="1">
    <source>
        <dbReference type="SAM" id="Coils"/>
    </source>
</evidence>
<dbReference type="GO" id="GO:0008233">
    <property type="term" value="F:peptidase activity"/>
    <property type="evidence" value="ECO:0007669"/>
    <property type="project" value="UniProtKB-KW"/>
</dbReference>
<dbReference type="PATRIC" id="fig|451.8.peg.1542"/>
<dbReference type="HOGENOM" id="CLU_760297_0_0_6"/>
<dbReference type="RefSeq" id="WP_416419468.1">
    <property type="nucleotide sequence ID" value="NZ_JBLTLH010000001.1"/>
</dbReference>
<accession>A0A098GHU8</accession>
<name>A0A098GHU8_LEGMI</name>
<dbReference type="Gene3D" id="3.90.70.10">
    <property type="entry name" value="Cysteine proteinases"/>
    <property type="match status" value="1"/>
</dbReference>
<dbReference type="CDD" id="cd02619">
    <property type="entry name" value="Peptidase_C1"/>
    <property type="match status" value="1"/>
</dbReference>
<dbReference type="SUPFAM" id="SSF54001">
    <property type="entry name" value="Cysteine proteinases"/>
    <property type="match status" value="1"/>
</dbReference>
<evidence type="ECO:0000313" key="2">
    <source>
        <dbReference type="EMBL" id="CEG61051.1"/>
    </source>
</evidence>
<dbReference type="Proteomes" id="UP000182998">
    <property type="component" value="Unassembled WGS sequence"/>
</dbReference>
<organism evidence="2 4">
    <name type="scientific">Legionella micdadei</name>
    <name type="common">Tatlockia micdadei</name>
    <dbReference type="NCBI Taxonomy" id="451"/>
    <lineage>
        <taxon>Bacteria</taxon>
        <taxon>Pseudomonadati</taxon>
        <taxon>Pseudomonadota</taxon>
        <taxon>Gammaproteobacteria</taxon>
        <taxon>Legionellales</taxon>
        <taxon>Legionellaceae</taxon>
        <taxon>Legionella</taxon>
    </lineage>
</organism>
<reference evidence="3 5" key="3">
    <citation type="submission" date="2016-10" db="EMBL/GenBank/DDBJ databases">
        <authorList>
            <person name="Varghese N."/>
            <person name="Submissions S."/>
        </authorList>
    </citation>
    <scope>NUCLEOTIDE SEQUENCE [LARGE SCALE GENOMIC DNA]</scope>
    <source>
        <strain evidence="3 5">ATCC 33218</strain>
    </source>
</reference>
<dbReference type="Proteomes" id="UP000032414">
    <property type="component" value="Chromosome I"/>
</dbReference>
<protein>
    <submittedName>
        <fullName evidence="2">Cysteine protease, papain C1 family</fullName>
    </submittedName>
    <submittedName>
        <fullName evidence="3">Peptidase C1-like family protein</fullName>
    </submittedName>
</protein>
<gene>
    <name evidence="2" type="ORF">LMI_1757</name>
    <name evidence="3" type="ORF">SAMN02982997_02617</name>
</gene>
<dbReference type="STRING" id="451.B6N58_07185"/>
<keyword evidence="1" id="KW-0175">Coiled coil</keyword>
<keyword evidence="5" id="KW-1185">Reference proteome</keyword>
<sequence>MNNNLPLRFLAPQSMELKLITIRALIITLLAISNGYSEEVTITGSIKHIIKLSTNKAVQSKENEKEIQLLRIELSDEEKALLEMRAREASLHRNQFSLDSSSQESTLPNAIQLGMNKVPVLDQGRHGTCVTFAVTGALDALIGKGDYVSQLCHLQLGNYLENHGYSSSGWDGSNASSVISQISQYGIINKEKQRKFGCGVLKEYPLNGKTPKSYIEPDKFASMSELIFGHLANWSNSYYRLDSSKTLNEVKQALNSGDRLVFAVRLPRTDLGTVGAVGKYKTWIDKDTWVLTQEIIDGIKNVKSAHEMIITGYDDNAVAFDNKGKKHKGLLILRNSWGAWAGNYGEFYMSYDYFKLLTFEVKRFSPNSI</sequence>
<dbReference type="EMBL" id="LN614830">
    <property type="protein sequence ID" value="CEG61051.1"/>
    <property type="molecule type" value="Genomic_DNA"/>
</dbReference>
<dbReference type="InterPro" id="IPR038765">
    <property type="entry name" value="Papain-like_cys_pep_sf"/>
</dbReference>
<reference evidence="4" key="2">
    <citation type="submission" date="2014-09" db="EMBL/GenBank/DDBJ databases">
        <authorList>
            <person name="Gomez-Valero L."/>
        </authorList>
    </citation>
    <scope>NUCLEOTIDE SEQUENCE [LARGE SCALE GENOMIC DNA]</scope>
    <source>
        <strain evidence="4">ATCC33218</strain>
    </source>
</reference>
<evidence type="ECO:0000313" key="3">
    <source>
        <dbReference type="EMBL" id="SCY71057.1"/>
    </source>
</evidence>
<dbReference type="GO" id="GO:0006508">
    <property type="term" value="P:proteolysis"/>
    <property type="evidence" value="ECO:0007669"/>
    <property type="project" value="UniProtKB-KW"/>
</dbReference>
<reference evidence="2" key="1">
    <citation type="submission" date="2014-09" db="EMBL/GenBank/DDBJ databases">
        <authorList>
            <person name="GOMEZ-VALERO Laura"/>
        </authorList>
    </citation>
    <scope>NUCLEOTIDE SEQUENCE</scope>
    <source>
        <strain evidence="2">ATCC33218</strain>
    </source>
</reference>
<evidence type="ECO:0000313" key="5">
    <source>
        <dbReference type="Proteomes" id="UP000182998"/>
    </source>
</evidence>
<evidence type="ECO:0000313" key="4">
    <source>
        <dbReference type="Proteomes" id="UP000032414"/>
    </source>
</evidence>
<dbReference type="EMBL" id="FMVN01000014">
    <property type="protein sequence ID" value="SCY71057.1"/>
    <property type="molecule type" value="Genomic_DNA"/>
</dbReference>
<feature type="coiled-coil region" evidence="1">
    <location>
        <begin position="60"/>
        <end position="87"/>
    </location>
</feature>
<dbReference type="AlphaFoldDB" id="A0A098GHU8"/>
<keyword evidence="2" id="KW-0378">Hydrolase</keyword>
<dbReference type="KEGG" id="tmc:LMI_1757"/>
<keyword evidence="2" id="KW-0645">Protease</keyword>
<proteinExistence type="predicted"/>